<name>A0A915KHJ5_ROMCU</name>
<feature type="transmembrane region" description="Helical" evidence="1">
    <location>
        <begin position="69"/>
        <end position="94"/>
    </location>
</feature>
<evidence type="ECO:0000313" key="2">
    <source>
        <dbReference type="Proteomes" id="UP000887565"/>
    </source>
</evidence>
<keyword evidence="2" id="KW-1185">Reference proteome</keyword>
<organism evidence="2 3">
    <name type="scientific">Romanomermis culicivorax</name>
    <name type="common">Nematode worm</name>
    <dbReference type="NCBI Taxonomy" id="13658"/>
    <lineage>
        <taxon>Eukaryota</taxon>
        <taxon>Metazoa</taxon>
        <taxon>Ecdysozoa</taxon>
        <taxon>Nematoda</taxon>
        <taxon>Enoplea</taxon>
        <taxon>Dorylaimia</taxon>
        <taxon>Mermithida</taxon>
        <taxon>Mermithoidea</taxon>
        <taxon>Mermithidae</taxon>
        <taxon>Romanomermis</taxon>
    </lineage>
</organism>
<dbReference type="Proteomes" id="UP000887565">
    <property type="component" value="Unplaced"/>
</dbReference>
<keyword evidence="1" id="KW-0472">Membrane</keyword>
<keyword evidence="1" id="KW-0812">Transmembrane</keyword>
<dbReference type="WBParaSite" id="nRc.2.0.1.t37456-RA">
    <property type="protein sequence ID" value="nRc.2.0.1.t37456-RA"/>
    <property type="gene ID" value="nRc.2.0.1.g37456"/>
</dbReference>
<keyword evidence="1" id="KW-1133">Transmembrane helix</keyword>
<proteinExistence type="predicted"/>
<evidence type="ECO:0000313" key="3">
    <source>
        <dbReference type="WBParaSite" id="nRc.2.0.1.t37456-RA"/>
    </source>
</evidence>
<sequence>MSHMMQSIDQYAKTIASNYYRLGTVLPLGGASHGFHFEKWWQCWDGSNVGTAAMFGQWQCWDGGNVGMVAMLGFFGGNVGMVAFLVTVAMLGWWQSWDYT</sequence>
<dbReference type="AlphaFoldDB" id="A0A915KHJ5"/>
<evidence type="ECO:0000256" key="1">
    <source>
        <dbReference type="SAM" id="Phobius"/>
    </source>
</evidence>
<accession>A0A915KHJ5</accession>
<protein>
    <submittedName>
        <fullName evidence="3">Uncharacterized protein</fullName>
    </submittedName>
</protein>
<reference evidence="3" key="1">
    <citation type="submission" date="2022-11" db="UniProtKB">
        <authorList>
            <consortium name="WormBaseParasite"/>
        </authorList>
    </citation>
    <scope>IDENTIFICATION</scope>
</reference>